<reference evidence="3 4" key="1">
    <citation type="journal article" date="2019" name="bioRxiv">
        <title>Bacteria contribute to plant secondary compound degradation in a generalist herbivore system.</title>
        <authorList>
            <person name="Francoeur C.B."/>
            <person name="Khadempour L."/>
            <person name="Moreira-Soto R.D."/>
            <person name="Gotting K."/>
            <person name="Book A.J."/>
            <person name="Pinto-Tomas A.A."/>
            <person name="Keefover-Ring K."/>
            <person name="Currie C.R."/>
        </authorList>
    </citation>
    <scope>NUCLEOTIDE SEQUENCE [LARGE SCALE GENOMIC DNA]</scope>
    <source>
        <strain evidence="3">Al-1710</strain>
    </source>
</reference>
<dbReference type="SUPFAM" id="SSF74653">
    <property type="entry name" value="TolA/TonB C-terminal domain"/>
    <property type="match status" value="1"/>
</dbReference>
<name>A0ABX0RHY6_9GAMM</name>
<comment type="similarity">
    <text evidence="1">Belongs to the TonB family.</text>
</comment>
<protein>
    <recommendedName>
        <fullName evidence="1">Protein TonB</fullName>
    </recommendedName>
</protein>
<keyword evidence="1" id="KW-1003">Cell membrane</keyword>
<dbReference type="RefSeq" id="WP_166718897.1">
    <property type="nucleotide sequence ID" value="NZ_VWXC01000001.1"/>
</dbReference>
<keyword evidence="1" id="KW-0653">Protein transport</keyword>
<keyword evidence="1" id="KW-0812">Transmembrane</keyword>
<evidence type="ECO:0000313" key="3">
    <source>
        <dbReference type="EMBL" id="NIG17265.1"/>
    </source>
</evidence>
<keyword evidence="1" id="KW-0735">Signal-anchor</keyword>
<dbReference type="EMBL" id="VWXC01000001">
    <property type="protein sequence ID" value="NIG17265.1"/>
    <property type="molecule type" value="Genomic_DNA"/>
</dbReference>
<dbReference type="Pfam" id="PF03544">
    <property type="entry name" value="TonB_C"/>
    <property type="match status" value="1"/>
</dbReference>
<organism evidence="3 4">
    <name type="scientific">Candidatus Pantoea communis</name>
    <dbReference type="NCBI Taxonomy" id="2608354"/>
    <lineage>
        <taxon>Bacteria</taxon>
        <taxon>Pseudomonadati</taxon>
        <taxon>Pseudomonadota</taxon>
        <taxon>Gammaproteobacteria</taxon>
        <taxon>Enterobacterales</taxon>
        <taxon>Erwiniaceae</taxon>
        <taxon>Pantoea</taxon>
    </lineage>
</organism>
<evidence type="ECO:0000259" key="2">
    <source>
        <dbReference type="PROSITE" id="PS52015"/>
    </source>
</evidence>
<dbReference type="PROSITE" id="PS51257">
    <property type="entry name" value="PROKAR_LIPOPROTEIN"/>
    <property type="match status" value="1"/>
</dbReference>
<keyword evidence="4" id="KW-1185">Reference proteome</keyword>
<dbReference type="PROSITE" id="PS52015">
    <property type="entry name" value="TONB_CTD"/>
    <property type="match status" value="1"/>
</dbReference>
<dbReference type="Proteomes" id="UP001515780">
    <property type="component" value="Unassembled WGS sequence"/>
</dbReference>
<dbReference type="InterPro" id="IPR003538">
    <property type="entry name" value="TonB"/>
</dbReference>
<comment type="subcellular location">
    <subcellularLocation>
        <location evidence="1">Cell inner membrane</location>
        <topology evidence="1">Single-pass membrane protein</topology>
        <orientation evidence="1">Periplasmic side</orientation>
    </subcellularLocation>
</comment>
<keyword evidence="1" id="KW-0472">Membrane</keyword>
<feature type="domain" description="TonB C-terminal" evidence="2">
    <location>
        <begin position="22"/>
        <end position="113"/>
    </location>
</feature>
<comment type="caution">
    <text evidence="3">The sequence shown here is derived from an EMBL/GenBank/DDBJ whole genome shotgun (WGS) entry which is preliminary data.</text>
</comment>
<keyword evidence="1" id="KW-0813">Transport</keyword>
<gene>
    <name evidence="3" type="ORF">F3J37_01060</name>
</gene>
<keyword evidence="1" id="KW-0997">Cell inner membrane</keyword>
<dbReference type="Gene3D" id="3.30.2420.10">
    <property type="entry name" value="TonB"/>
    <property type="match status" value="1"/>
</dbReference>
<comment type="function">
    <text evidence="1">Interacts with outer membrane receptor proteins that carry out high-affinity binding and energy dependent uptake into the periplasmic space of specific substrates. It could act to transduce energy from the cytoplasmic membrane to specific energy-requiring processes in the outer membrane, resulting in the release into the periplasm of ligands bound by these outer membrane proteins.</text>
</comment>
<accession>A0ABX0RHY6</accession>
<evidence type="ECO:0000313" key="4">
    <source>
        <dbReference type="Proteomes" id="UP001515780"/>
    </source>
</evidence>
<proteinExistence type="inferred from homology"/>
<dbReference type="InterPro" id="IPR037682">
    <property type="entry name" value="TonB_C"/>
</dbReference>
<dbReference type="PRINTS" id="PR01374">
    <property type="entry name" value="TONBPROTEIN"/>
</dbReference>
<sequence length="113" mass="12989">MSQLRFIVFKKIMLILVLMMSGCSSMYSHKKPGTYTYPSRAWALNVDGDVSVSFDVDSRGKTENIHILSEHPEYLFSRGVINDVSEWKFPAGHPQHHLIYHASFRKPGIKYTN</sequence>
<evidence type="ECO:0000256" key="1">
    <source>
        <dbReference type="RuleBase" id="RU362123"/>
    </source>
</evidence>